<keyword evidence="2" id="KW-1185">Reference proteome</keyword>
<organism evidence="1 2">
    <name type="scientific">Vibrio anguillarum</name>
    <name type="common">Listonella anguillarum</name>
    <dbReference type="NCBI Taxonomy" id="55601"/>
    <lineage>
        <taxon>Bacteria</taxon>
        <taxon>Pseudomonadati</taxon>
        <taxon>Pseudomonadota</taxon>
        <taxon>Gammaproteobacteria</taxon>
        <taxon>Vibrionales</taxon>
        <taxon>Vibrionaceae</taxon>
        <taxon>Vibrio</taxon>
    </lineage>
</organism>
<evidence type="ECO:0008006" key="3">
    <source>
        <dbReference type="Google" id="ProtNLM"/>
    </source>
</evidence>
<dbReference type="EMBL" id="RDPI01000096">
    <property type="protein sequence ID" value="MBF4375315.1"/>
    <property type="molecule type" value="Genomic_DNA"/>
</dbReference>
<evidence type="ECO:0000313" key="2">
    <source>
        <dbReference type="Proteomes" id="UP000726136"/>
    </source>
</evidence>
<reference evidence="1 2" key="1">
    <citation type="journal article" date="2021" name="PeerJ">
        <title>Analysis of 44 Vibrio anguillarum genomes reveals high genetic diversity.</title>
        <authorList>
            <person name="Hansen M.J."/>
            <person name="Dalsgaard I."/>
        </authorList>
    </citation>
    <scope>NUCLEOTIDE SEQUENCE [LARGE SCALE GENOMIC DNA]</scope>
    <source>
        <strain evidence="1 2">040915-1/1B</strain>
    </source>
</reference>
<proteinExistence type="predicted"/>
<dbReference type="RefSeq" id="WP_194664230.1">
    <property type="nucleotide sequence ID" value="NZ_RDPI01000096.1"/>
</dbReference>
<accession>A0ABR9ZA42</accession>
<evidence type="ECO:0000313" key="1">
    <source>
        <dbReference type="EMBL" id="MBF4375315.1"/>
    </source>
</evidence>
<dbReference type="Proteomes" id="UP000726136">
    <property type="component" value="Unassembled WGS sequence"/>
</dbReference>
<name>A0ABR9ZA42_VIBAN</name>
<sequence length="312" mass="35416">MSISTLEISKTAMYHGEFTDRKKEFSEACQWLSEEMGFPYKSTRMGDYERLLKTFVNPGAKAPTERDLIDDFYHFMQAATEACQIIRLWNTFKDGKHEGLKDRIKHVMSGKSIRAEAIKKNKKGQNDDPARDFAFELNIASRFLKGGYEVDLTDDCDVVVTIDKDRLYVECKRIKSLKKLASRMKEASNQIDTRIGANRKNKYGLIALDVTDVLLPEGTVTATSDVRLYDMEIQKAITDFAREQQDVSDKNAGRNVAGILFEFSSSAFFSHEEREPALGFGRAACMYRQASQSKKSLDLVSGFMDKIANQNL</sequence>
<protein>
    <recommendedName>
        <fullName evidence="3">DUF3644 domain-containing protein</fullName>
    </recommendedName>
</protein>
<comment type="caution">
    <text evidence="1">The sequence shown here is derived from an EMBL/GenBank/DDBJ whole genome shotgun (WGS) entry which is preliminary data.</text>
</comment>
<gene>
    <name evidence="1" type="ORF">EAY46_19955</name>
</gene>